<dbReference type="PANTHER" id="PTHR10366">
    <property type="entry name" value="NAD DEPENDENT EPIMERASE/DEHYDRATASE"/>
    <property type="match status" value="1"/>
</dbReference>
<feature type="domain" description="3-beta hydroxysteroid dehydrogenase/isomerase" evidence="2">
    <location>
        <begin position="11"/>
        <end position="244"/>
    </location>
</feature>
<dbReference type="FunFam" id="3.40.50.720:FF:000336">
    <property type="entry name" value="Aldehyde reductase"/>
    <property type="match status" value="1"/>
</dbReference>
<evidence type="ECO:0000259" key="2">
    <source>
        <dbReference type="Pfam" id="PF01073"/>
    </source>
</evidence>
<dbReference type="SUPFAM" id="SSF51735">
    <property type="entry name" value="NAD(P)-binding Rossmann-fold domains"/>
    <property type="match status" value="1"/>
</dbReference>
<comment type="caution">
    <text evidence="3">The sequence shown here is derived from an EMBL/GenBank/DDBJ whole genome shotgun (WGS) entry which is preliminary data.</text>
</comment>
<name>A0A0R1YHL4_9LACO</name>
<reference evidence="3 4" key="1">
    <citation type="journal article" date="2015" name="Genome Announc.">
        <title>Expanding the biotechnology potential of lactobacilli through comparative genomics of 213 strains and associated genera.</title>
        <authorList>
            <person name="Sun Z."/>
            <person name="Harris H.M."/>
            <person name="McCann A."/>
            <person name="Guo C."/>
            <person name="Argimon S."/>
            <person name="Zhang W."/>
            <person name="Yang X."/>
            <person name="Jeffery I.B."/>
            <person name="Cooney J.C."/>
            <person name="Kagawa T.F."/>
            <person name="Liu W."/>
            <person name="Song Y."/>
            <person name="Salvetti E."/>
            <person name="Wrobel A."/>
            <person name="Rasinkangas P."/>
            <person name="Parkhill J."/>
            <person name="Rea M.C."/>
            <person name="O'Sullivan O."/>
            <person name="Ritari J."/>
            <person name="Douillard F.P."/>
            <person name="Paul Ross R."/>
            <person name="Yang R."/>
            <person name="Briner A.E."/>
            <person name="Felis G.E."/>
            <person name="de Vos W.M."/>
            <person name="Barrangou R."/>
            <person name="Klaenhammer T.R."/>
            <person name="Caufield P.W."/>
            <person name="Cui Y."/>
            <person name="Zhang H."/>
            <person name="O'Toole P.W."/>
        </authorList>
    </citation>
    <scope>NUCLEOTIDE SEQUENCE [LARGE SCALE GENOMIC DNA]</scope>
    <source>
        <strain evidence="3 4">DSM 18390</strain>
    </source>
</reference>
<dbReference type="PATRIC" id="fig|1423786.4.peg.2393"/>
<evidence type="ECO:0000313" key="3">
    <source>
        <dbReference type="EMBL" id="KRM41757.1"/>
    </source>
</evidence>
<proteinExistence type="predicted"/>
<dbReference type="InterPro" id="IPR050425">
    <property type="entry name" value="NAD(P)_dehydrat-like"/>
</dbReference>
<keyword evidence="1" id="KW-0560">Oxidoreductase</keyword>
<protein>
    <submittedName>
        <fullName evidence="3">NAD dependent epimerase dehydratase family protein</fullName>
    </submittedName>
</protein>
<sequence length="347" mass="37886">MEDFKMNEKVLVTGGNGFLGMHIIAQLLARHYQVRATLRSLDKQAAVRETLAANHVGNLSQLEFVKADLSVDDGWPEAMTGVQFVLSVASPVFFGKVTDEKKAIQPAINGVTRIIKAAQNAGVQKMVMTANFGGVGFSNFDKQRITDETYWTDPEQPGLSLYEKSKLLAEKAAWKIINQPGNRLAFSTINPVAILGPAMSAHVSGSFGILENLMNGSLKRVPNISLNIVDVRDVAKLHILAMETPAADGQRFIATNDGQITMPEMAAIIRKAEPELANKVPGKRMPDWLIKTGALVSQQAREAKLLLEINRNVSNQKARKILGWQPMATNEGTVLATLAAMRQYGLL</sequence>
<organism evidence="3 4">
    <name type="scientific">Lentilactobacillus parafarraginis DSM 18390 = JCM 14109</name>
    <dbReference type="NCBI Taxonomy" id="1423786"/>
    <lineage>
        <taxon>Bacteria</taxon>
        <taxon>Bacillati</taxon>
        <taxon>Bacillota</taxon>
        <taxon>Bacilli</taxon>
        <taxon>Lactobacillales</taxon>
        <taxon>Lactobacillaceae</taxon>
        <taxon>Lentilactobacillus</taxon>
    </lineage>
</organism>
<dbReference type="EMBL" id="AZFZ01000054">
    <property type="protein sequence ID" value="KRM41757.1"/>
    <property type="molecule type" value="Genomic_DNA"/>
</dbReference>
<accession>A0A0R1YHL4</accession>
<evidence type="ECO:0000256" key="1">
    <source>
        <dbReference type="ARBA" id="ARBA00023002"/>
    </source>
</evidence>
<dbReference type="Pfam" id="PF01073">
    <property type="entry name" value="3Beta_HSD"/>
    <property type="match status" value="1"/>
</dbReference>
<dbReference type="PANTHER" id="PTHR10366:SF564">
    <property type="entry name" value="STEROL-4-ALPHA-CARBOXYLATE 3-DEHYDROGENASE, DECARBOXYLATING"/>
    <property type="match status" value="1"/>
</dbReference>
<dbReference type="AlphaFoldDB" id="A0A0R1YHL4"/>
<dbReference type="InterPro" id="IPR036291">
    <property type="entry name" value="NAD(P)-bd_dom_sf"/>
</dbReference>
<dbReference type="InterPro" id="IPR002225">
    <property type="entry name" value="3Beta_OHSteriod_DH/Estase"/>
</dbReference>
<dbReference type="GO" id="GO:0006694">
    <property type="term" value="P:steroid biosynthetic process"/>
    <property type="evidence" value="ECO:0007669"/>
    <property type="project" value="InterPro"/>
</dbReference>
<dbReference type="Proteomes" id="UP000051010">
    <property type="component" value="Unassembled WGS sequence"/>
</dbReference>
<dbReference type="GO" id="GO:0016616">
    <property type="term" value="F:oxidoreductase activity, acting on the CH-OH group of donors, NAD or NADP as acceptor"/>
    <property type="evidence" value="ECO:0007669"/>
    <property type="project" value="InterPro"/>
</dbReference>
<gene>
    <name evidence="3" type="ORF">FD47_GL002278</name>
</gene>
<evidence type="ECO:0000313" key="4">
    <source>
        <dbReference type="Proteomes" id="UP000051010"/>
    </source>
</evidence>
<dbReference type="Gene3D" id="3.40.50.720">
    <property type="entry name" value="NAD(P)-binding Rossmann-like Domain"/>
    <property type="match status" value="1"/>
</dbReference>